<sequence length="98" mass="11124">MPLLRKYEQWQKDFIKENAGSMTLKQLSEKLNMPIGTIHAYCKDNNILTRKAHKRLVEIDKPKQKIVRPPAIYSQSGSPYGIANLTIGVSLISNSNIQ</sequence>
<keyword evidence="2" id="KW-1185">Reference proteome</keyword>
<dbReference type="AlphaFoldDB" id="A0A4S8HH11"/>
<protein>
    <submittedName>
        <fullName evidence="1">Uncharacterized protein</fullName>
    </submittedName>
</protein>
<organism evidence="1 2">
    <name type="scientific">Niastella caeni</name>
    <dbReference type="NCBI Taxonomy" id="2569763"/>
    <lineage>
        <taxon>Bacteria</taxon>
        <taxon>Pseudomonadati</taxon>
        <taxon>Bacteroidota</taxon>
        <taxon>Chitinophagia</taxon>
        <taxon>Chitinophagales</taxon>
        <taxon>Chitinophagaceae</taxon>
        <taxon>Niastella</taxon>
    </lineage>
</organism>
<evidence type="ECO:0000313" key="2">
    <source>
        <dbReference type="Proteomes" id="UP000306918"/>
    </source>
</evidence>
<accession>A0A4S8HH11</accession>
<name>A0A4S8HH11_9BACT</name>
<dbReference type="EMBL" id="STFF01000008">
    <property type="protein sequence ID" value="THU34225.1"/>
    <property type="molecule type" value="Genomic_DNA"/>
</dbReference>
<evidence type="ECO:0000313" key="1">
    <source>
        <dbReference type="EMBL" id="THU34225.1"/>
    </source>
</evidence>
<reference evidence="1 2" key="1">
    <citation type="submission" date="2019-04" db="EMBL/GenBank/DDBJ databases">
        <title>Niastella caeni sp. nov., isolated from activated sludge.</title>
        <authorList>
            <person name="Sheng M."/>
        </authorList>
    </citation>
    <scope>NUCLEOTIDE SEQUENCE [LARGE SCALE GENOMIC DNA]</scope>
    <source>
        <strain evidence="1 2">HX-2-15</strain>
    </source>
</reference>
<dbReference type="Proteomes" id="UP000306918">
    <property type="component" value="Unassembled WGS sequence"/>
</dbReference>
<gene>
    <name evidence="1" type="ORF">FAM09_24720</name>
</gene>
<comment type="caution">
    <text evidence="1">The sequence shown here is derived from an EMBL/GenBank/DDBJ whole genome shotgun (WGS) entry which is preliminary data.</text>
</comment>
<dbReference type="RefSeq" id="WP_136579841.1">
    <property type="nucleotide sequence ID" value="NZ_STFF01000008.1"/>
</dbReference>
<proteinExistence type="predicted"/>